<reference evidence="1 2" key="1">
    <citation type="submission" date="2020-11" db="EMBL/GenBank/DDBJ databases">
        <authorList>
            <person name="Kim M.K."/>
        </authorList>
    </citation>
    <scope>NUCLEOTIDE SEQUENCE [LARGE SCALE GENOMIC DNA]</scope>
    <source>
        <strain evidence="1 2">BT439</strain>
    </source>
</reference>
<evidence type="ECO:0000313" key="1">
    <source>
        <dbReference type="EMBL" id="MBF9141947.1"/>
    </source>
</evidence>
<dbReference type="Proteomes" id="UP000645610">
    <property type="component" value="Unassembled WGS sequence"/>
</dbReference>
<dbReference type="EMBL" id="JADQDP010000002">
    <property type="protein sequence ID" value="MBF9141947.1"/>
    <property type="molecule type" value="Genomic_DNA"/>
</dbReference>
<keyword evidence="2" id="KW-1185">Reference proteome</keyword>
<dbReference type="RefSeq" id="WP_196286276.1">
    <property type="nucleotide sequence ID" value="NZ_JADQDP010000002.1"/>
</dbReference>
<proteinExistence type="predicted"/>
<organism evidence="1 2">
    <name type="scientific">Hymenobacter properus</name>
    <dbReference type="NCBI Taxonomy" id="2791026"/>
    <lineage>
        <taxon>Bacteria</taxon>
        <taxon>Pseudomonadati</taxon>
        <taxon>Bacteroidota</taxon>
        <taxon>Cytophagia</taxon>
        <taxon>Cytophagales</taxon>
        <taxon>Hymenobacteraceae</taxon>
        <taxon>Hymenobacter</taxon>
    </lineage>
</organism>
<accession>A0A931BGM8</accession>
<name>A0A931BGM8_9BACT</name>
<protein>
    <submittedName>
        <fullName evidence="1">Uncharacterized protein</fullName>
    </submittedName>
</protein>
<gene>
    <name evidence="1" type="ORF">I2I01_09900</name>
</gene>
<comment type="caution">
    <text evidence="1">The sequence shown here is derived from an EMBL/GenBank/DDBJ whole genome shotgun (WGS) entry which is preliminary data.</text>
</comment>
<evidence type="ECO:0000313" key="2">
    <source>
        <dbReference type="Proteomes" id="UP000645610"/>
    </source>
</evidence>
<sequence length="319" mass="34554">MGSSRVGLAQPSVPRLTPALPVDSARPVYPAPMLRPLVIQSGLLPARRITTEHEGRSADREASPGHQLRVVGVAPLLITTPVVLLAGVNYLREQGSYRRAADANGESGSYTYVREDLSFSLTAVRQDSLLQRPVTYLASVTGASRRFDWPEKFVGGLTALLTLRRTPETKLSAGLTVQLNPSVKIPISPVVSYWHRFGQSAWEVDALLPLRAHLRRPLLANKCWLSVGTEVMSTHSFGAGTVPGFSSTFEANSLSLQTGALFEYAVNPYFMLGIRGGLDTPVSMWVAAKNSSRVLVEAEAENAAYVGLTMSVTVPARKR</sequence>
<dbReference type="AlphaFoldDB" id="A0A931BGM8"/>